<dbReference type="InterPro" id="IPR036640">
    <property type="entry name" value="ABC1_TM_sf"/>
</dbReference>
<dbReference type="STRING" id="465721.ACG33_09275"/>
<dbReference type="KEGG" id="sdf:ACG33_09275"/>
<dbReference type="PANTHER" id="PTHR43394">
    <property type="entry name" value="ATP-DEPENDENT PERMEASE MDL1, MITOCHONDRIAL"/>
    <property type="match status" value="1"/>
</dbReference>
<dbReference type="GO" id="GO:0015421">
    <property type="term" value="F:ABC-type oligopeptide transporter activity"/>
    <property type="evidence" value="ECO:0007669"/>
    <property type="project" value="TreeGrafter"/>
</dbReference>
<evidence type="ECO:0000256" key="8">
    <source>
        <dbReference type="ARBA" id="ARBA00022989"/>
    </source>
</evidence>
<dbReference type="SMART" id="SM00382">
    <property type="entry name" value="AAA"/>
    <property type="match status" value="1"/>
</dbReference>
<proteinExistence type="predicted"/>
<evidence type="ECO:0000256" key="9">
    <source>
        <dbReference type="ARBA" id="ARBA00023055"/>
    </source>
</evidence>
<evidence type="ECO:0000256" key="6">
    <source>
        <dbReference type="ARBA" id="ARBA00022840"/>
    </source>
</evidence>
<comment type="subcellular location">
    <subcellularLocation>
        <location evidence="1">Cell membrane</location>
        <topology evidence="1">Multi-pass membrane protein</topology>
    </subcellularLocation>
</comment>
<dbReference type="InterPro" id="IPR003593">
    <property type="entry name" value="AAA+_ATPase"/>
</dbReference>
<dbReference type="GO" id="GO:0005886">
    <property type="term" value="C:plasma membrane"/>
    <property type="evidence" value="ECO:0007669"/>
    <property type="project" value="UniProtKB-SubCell"/>
</dbReference>
<evidence type="ECO:0000256" key="4">
    <source>
        <dbReference type="ARBA" id="ARBA00022692"/>
    </source>
</evidence>
<dbReference type="PROSITE" id="PS50893">
    <property type="entry name" value="ABC_TRANSPORTER_2"/>
    <property type="match status" value="1"/>
</dbReference>
<keyword evidence="6 14" id="KW-0067">ATP-binding</keyword>
<dbReference type="NCBIfam" id="TIGR02203">
    <property type="entry name" value="MsbA_lipidA"/>
    <property type="match status" value="1"/>
</dbReference>
<evidence type="ECO:0000256" key="2">
    <source>
        <dbReference type="ARBA" id="ARBA00022448"/>
    </source>
</evidence>
<evidence type="ECO:0000256" key="1">
    <source>
        <dbReference type="ARBA" id="ARBA00004651"/>
    </source>
</evidence>
<dbReference type="SUPFAM" id="SSF52540">
    <property type="entry name" value="P-loop containing nucleoside triphosphate hydrolases"/>
    <property type="match status" value="1"/>
</dbReference>
<reference evidence="14 15" key="1">
    <citation type="submission" date="2015-06" db="EMBL/GenBank/DDBJ databases">
        <title>A Comprehensive Approach to Explore the Metabolic and Phylogenetic Diversity of Bacterial Steroid Degradation in the Environment: Testosterone as an Example.</title>
        <authorList>
            <person name="Yang F.-C."/>
            <person name="Chen Y.-L."/>
            <person name="Yu C.-P."/>
            <person name="Tang S.-L."/>
            <person name="Wang P.-H."/>
            <person name="Ismail W."/>
            <person name="Wang C.-H."/>
            <person name="Yang C.-Y."/>
            <person name="Chiang Y.-R."/>
        </authorList>
    </citation>
    <scope>NUCLEOTIDE SEQUENCE [LARGE SCALE GENOMIC DNA]</scope>
    <source>
        <strain evidence="14 15">DSM 18526</strain>
    </source>
</reference>
<dbReference type="Pfam" id="PF00005">
    <property type="entry name" value="ABC_tran"/>
    <property type="match status" value="1"/>
</dbReference>
<feature type="transmembrane region" description="Helical" evidence="11">
    <location>
        <begin position="164"/>
        <end position="181"/>
    </location>
</feature>
<evidence type="ECO:0000256" key="5">
    <source>
        <dbReference type="ARBA" id="ARBA00022741"/>
    </source>
</evidence>
<evidence type="ECO:0000256" key="10">
    <source>
        <dbReference type="ARBA" id="ARBA00023136"/>
    </source>
</evidence>
<evidence type="ECO:0000313" key="15">
    <source>
        <dbReference type="Proteomes" id="UP000070250"/>
    </source>
</evidence>
<name>A0A127FCD1_STEDE</name>
<keyword evidence="2" id="KW-0813">Transport</keyword>
<dbReference type="InterPro" id="IPR039421">
    <property type="entry name" value="Type_1_exporter"/>
</dbReference>
<dbReference type="PANTHER" id="PTHR43394:SF1">
    <property type="entry name" value="ATP-BINDING CASSETTE SUB-FAMILY B MEMBER 10, MITOCHONDRIAL"/>
    <property type="match status" value="1"/>
</dbReference>
<keyword evidence="4 11" id="KW-0812">Transmembrane</keyword>
<feature type="domain" description="ABC transmembrane type-1" evidence="13">
    <location>
        <begin position="23"/>
        <end position="305"/>
    </location>
</feature>
<protein>
    <submittedName>
        <fullName evidence="14">Lipid transporter ATP-binding/permease</fullName>
    </submittedName>
</protein>
<dbReference type="PATRIC" id="fig|465721.4.peg.1972"/>
<keyword evidence="15" id="KW-1185">Reference proteome</keyword>
<evidence type="ECO:0000313" key="14">
    <source>
        <dbReference type="EMBL" id="AMN47281.1"/>
    </source>
</evidence>
<dbReference type="AlphaFoldDB" id="A0A127FCD1"/>
<dbReference type="Gene3D" id="3.40.50.300">
    <property type="entry name" value="P-loop containing nucleotide triphosphate hydrolases"/>
    <property type="match status" value="1"/>
</dbReference>
<dbReference type="InterPro" id="IPR011527">
    <property type="entry name" value="ABC1_TM_dom"/>
</dbReference>
<dbReference type="InterPro" id="IPR011917">
    <property type="entry name" value="ABC_transpr_lipidA"/>
</dbReference>
<dbReference type="CDD" id="cd18552">
    <property type="entry name" value="ABC_6TM_MsbA_like"/>
    <property type="match status" value="1"/>
</dbReference>
<dbReference type="Proteomes" id="UP000070250">
    <property type="component" value="Chromosome"/>
</dbReference>
<sequence>MNDGWQTYRRLLRYLQPHRGMFVLGMLGAVTFSASMVSFAAFAKFFGDGTFENRDARTILWLPLALIGLFLLRGLGDFTQTYAMGHIGRHIVKRLRSQIFERIVALPIGYFDRSASGVLLSRLTYNTEQVGQATTDSVMVMLRESLTIVGSIVALFVINTRLTFIALTMGPLVAWLVTIINRKFRRYSRRIQDSMGDITRVAKETFEAPRVIKVYNAQDYQNRQFESVNEHNRRSHMRLVLTKGLSNPVVQMVTAIGAALVLSIAISDAIHGRMSMGDLLAFLVALVNIAQPLRSLVSVSGPLQQGIAAGQSIFEMLDEPVEPAGGTRMIERVRGDIQFDAVSFTYPTGQGETLRDISLQVRAGETLAIVGRSGSGKSTLVNLLPRFYDVNTGAVRVDGVDVREYNLRCLRDQIALVSQDVVLFNDTIRANISFGREVAPEAIEAAAETAHVMEFVRELPAGLDTVVGDRGVLLSGGQRQRISIARALLKNAPILILDEATSALDSQSERIIQAALDGLMHDRTTLVIAHRLSTVEKADRIMVMDAGVVVETGTHAELMASGGRYAALHRMQFTA</sequence>
<dbReference type="InterPro" id="IPR027417">
    <property type="entry name" value="P-loop_NTPase"/>
</dbReference>
<dbReference type="PROSITE" id="PS50929">
    <property type="entry name" value="ABC_TM1F"/>
    <property type="match status" value="1"/>
</dbReference>
<keyword evidence="5" id="KW-0547">Nucleotide-binding</keyword>
<dbReference type="Gene3D" id="1.20.1560.10">
    <property type="entry name" value="ABC transporter type 1, transmembrane domain"/>
    <property type="match status" value="1"/>
</dbReference>
<evidence type="ECO:0000259" key="12">
    <source>
        <dbReference type="PROSITE" id="PS50893"/>
    </source>
</evidence>
<dbReference type="GO" id="GO:0016887">
    <property type="term" value="F:ATP hydrolysis activity"/>
    <property type="evidence" value="ECO:0007669"/>
    <property type="project" value="InterPro"/>
</dbReference>
<gene>
    <name evidence="14" type="ORF">ACG33_09275</name>
</gene>
<keyword evidence="7" id="KW-1278">Translocase</keyword>
<dbReference type="PROSITE" id="PS00211">
    <property type="entry name" value="ABC_TRANSPORTER_1"/>
    <property type="match status" value="1"/>
</dbReference>
<feature type="transmembrane region" description="Helical" evidence="11">
    <location>
        <begin position="58"/>
        <end position="76"/>
    </location>
</feature>
<dbReference type="GO" id="GO:0034040">
    <property type="term" value="F:ATPase-coupled lipid transmembrane transporter activity"/>
    <property type="evidence" value="ECO:0007669"/>
    <property type="project" value="InterPro"/>
</dbReference>
<feature type="transmembrane region" description="Helical" evidence="11">
    <location>
        <begin position="244"/>
        <end position="267"/>
    </location>
</feature>
<evidence type="ECO:0000256" key="11">
    <source>
        <dbReference type="SAM" id="Phobius"/>
    </source>
</evidence>
<feature type="transmembrane region" description="Helical" evidence="11">
    <location>
        <begin position="21"/>
        <end position="46"/>
    </location>
</feature>
<dbReference type="EMBL" id="CP011971">
    <property type="protein sequence ID" value="AMN47281.1"/>
    <property type="molecule type" value="Genomic_DNA"/>
</dbReference>
<feature type="transmembrane region" description="Helical" evidence="11">
    <location>
        <begin position="140"/>
        <end position="158"/>
    </location>
</feature>
<accession>A0A127FCD1</accession>
<dbReference type="InterPro" id="IPR017871">
    <property type="entry name" value="ABC_transporter-like_CS"/>
</dbReference>
<evidence type="ECO:0000256" key="3">
    <source>
        <dbReference type="ARBA" id="ARBA00022475"/>
    </source>
</evidence>
<dbReference type="SUPFAM" id="SSF90123">
    <property type="entry name" value="ABC transporter transmembrane region"/>
    <property type="match status" value="1"/>
</dbReference>
<dbReference type="FunFam" id="3.40.50.300:FF:000140">
    <property type="entry name" value="Lipid A export ATP-binding/permease protein MsbA"/>
    <property type="match status" value="1"/>
</dbReference>
<feature type="domain" description="ABC transporter" evidence="12">
    <location>
        <begin position="337"/>
        <end position="571"/>
    </location>
</feature>
<keyword evidence="9" id="KW-0445">Lipid transport</keyword>
<keyword evidence="10 11" id="KW-0472">Membrane</keyword>
<evidence type="ECO:0000256" key="7">
    <source>
        <dbReference type="ARBA" id="ARBA00022967"/>
    </source>
</evidence>
<evidence type="ECO:0000259" key="13">
    <source>
        <dbReference type="PROSITE" id="PS50929"/>
    </source>
</evidence>
<keyword evidence="3" id="KW-1003">Cell membrane</keyword>
<dbReference type="GO" id="GO:0005524">
    <property type="term" value="F:ATP binding"/>
    <property type="evidence" value="ECO:0007669"/>
    <property type="project" value="UniProtKB-KW"/>
</dbReference>
<keyword evidence="8 11" id="KW-1133">Transmembrane helix</keyword>
<dbReference type="Pfam" id="PF00664">
    <property type="entry name" value="ABC_membrane"/>
    <property type="match status" value="1"/>
</dbReference>
<organism evidence="14 15">
    <name type="scientific">Steroidobacter denitrificans</name>
    <dbReference type="NCBI Taxonomy" id="465721"/>
    <lineage>
        <taxon>Bacteria</taxon>
        <taxon>Pseudomonadati</taxon>
        <taxon>Pseudomonadota</taxon>
        <taxon>Gammaproteobacteria</taxon>
        <taxon>Steroidobacterales</taxon>
        <taxon>Steroidobacteraceae</taxon>
        <taxon>Steroidobacter</taxon>
    </lineage>
</organism>
<dbReference type="InterPro" id="IPR003439">
    <property type="entry name" value="ABC_transporter-like_ATP-bd"/>
</dbReference>